<evidence type="ECO:0000313" key="1">
    <source>
        <dbReference type="EMBL" id="AMP06930.1"/>
    </source>
</evidence>
<dbReference type="PATRIC" id="fig|279113.10.peg.4525"/>
<keyword evidence="1" id="KW-0449">Lipoprotein</keyword>
<sequence length="43" mass="4448">MCSRIPATYPIRCLICLAGCSSIPEAAPGANEMPPCRAHGDAC</sequence>
<dbReference type="STRING" id="279113.CPter91_4629"/>
<dbReference type="EMBL" id="CP013236">
    <property type="protein sequence ID" value="AMP16767.1"/>
    <property type="molecule type" value="Genomic_DNA"/>
</dbReference>
<reference evidence="3 4" key="1">
    <citation type="submission" date="2015-11" db="EMBL/GenBank/DDBJ databases">
        <title>Exploring the genomic traits of fungus-feeding bacterial genus Collimonas.</title>
        <authorList>
            <person name="Song C."/>
            <person name="Schmidt R."/>
            <person name="de Jager V."/>
            <person name="Krzyzanowska D."/>
            <person name="Jongedijk E."/>
            <person name="Cankar K."/>
            <person name="Beekwilder J."/>
            <person name="van Veen A."/>
            <person name="de Boer W."/>
            <person name="van Veen J.A."/>
            <person name="Garbeva P."/>
        </authorList>
    </citation>
    <scope>NUCLEOTIDE SEQUENCE [LARGE SCALE GENOMIC DNA]</scope>
    <source>
        <strain evidence="2 4">Ter291</strain>
        <strain evidence="1 3">Ter91</strain>
    </source>
</reference>
<evidence type="ECO:0000313" key="4">
    <source>
        <dbReference type="Proteomes" id="UP000074914"/>
    </source>
</evidence>
<dbReference type="EMBL" id="CP013234">
    <property type="protein sequence ID" value="AMP06930.1"/>
    <property type="molecule type" value="Genomic_DNA"/>
</dbReference>
<organism evidence="1 3">
    <name type="scientific">Collimonas pratensis</name>
    <dbReference type="NCBI Taxonomy" id="279113"/>
    <lineage>
        <taxon>Bacteria</taxon>
        <taxon>Pseudomonadati</taxon>
        <taxon>Pseudomonadota</taxon>
        <taxon>Betaproteobacteria</taxon>
        <taxon>Burkholderiales</taxon>
        <taxon>Oxalobacteraceae</taxon>
        <taxon>Collimonas</taxon>
    </lineage>
</organism>
<dbReference type="AlphaFoldDB" id="A0A127QA36"/>
<dbReference type="Proteomes" id="UP000074914">
    <property type="component" value="Chromosome"/>
</dbReference>
<protein>
    <submittedName>
        <fullName evidence="1 2">Lipoprotein</fullName>
    </submittedName>
</protein>
<keyword evidence="4" id="KW-1185">Reference proteome</keyword>
<proteinExistence type="predicted"/>
<evidence type="ECO:0000313" key="3">
    <source>
        <dbReference type="Proteomes" id="UP000074561"/>
    </source>
</evidence>
<accession>A0A127QA36</accession>
<dbReference type="Proteomes" id="UP000074561">
    <property type="component" value="Chromosome"/>
</dbReference>
<dbReference type="KEGG" id="cpra:CPter91_4629"/>
<name>A0A127QA36_9BURK</name>
<gene>
    <name evidence="2" type="ORF">CPter291_4547</name>
    <name evidence="1" type="ORF">CPter91_4629</name>
</gene>
<evidence type="ECO:0000313" key="2">
    <source>
        <dbReference type="EMBL" id="AMP16767.1"/>
    </source>
</evidence>